<dbReference type="InterPro" id="IPR015946">
    <property type="entry name" value="KH_dom-like_a/b"/>
</dbReference>
<gene>
    <name evidence="1" type="ORF">QQX09_09300</name>
</gene>
<dbReference type="PANTHER" id="PTHR34352">
    <property type="entry name" value="PROTEIN YHFA"/>
    <property type="match status" value="1"/>
</dbReference>
<keyword evidence="2" id="KW-1185">Reference proteome</keyword>
<accession>A0ABT8GA77</accession>
<dbReference type="PANTHER" id="PTHR34352:SF1">
    <property type="entry name" value="PROTEIN YHFA"/>
    <property type="match status" value="1"/>
</dbReference>
<comment type="caution">
    <text evidence="1">The sequence shown here is derived from an EMBL/GenBank/DDBJ whole genome shotgun (WGS) entry which is preliminary data.</text>
</comment>
<reference evidence="1" key="1">
    <citation type="submission" date="2023-06" db="EMBL/GenBank/DDBJ databases">
        <title>Sysu t00192.</title>
        <authorList>
            <person name="Gao L."/>
            <person name="Fang B.-Z."/>
            <person name="Li W.-J."/>
        </authorList>
    </citation>
    <scope>NUCLEOTIDE SEQUENCE</scope>
    <source>
        <strain evidence="1">SYSU T00192</strain>
    </source>
</reference>
<dbReference type="EMBL" id="JAUHPW010000006">
    <property type="protein sequence ID" value="MDN4476048.1"/>
    <property type="molecule type" value="Genomic_DNA"/>
</dbReference>
<dbReference type="InterPro" id="IPR036102">
    <property type="entry name" value="OsmC/Ohrsf"/>
</dbReference>
<organism evidence="1 2">
    <name type="scientific">Demequina litoralis</name>
    <dbReference type="NCBI Taxonomy" id="3051660"/>
    <lineage>
        <taxon>Bacteria</taxon>
        <taxon>Bacillati</taxon>
        <taxon>Actinomycetota</taxon>
        <taxon>Actinomycetes</taxon>
        <taxon>Micrococcales</taxon>
        <taxon>Demequinaceae</taxon>
        <taxon>Demequina</taxon>
    </lineage>
</organism>
<name>A0ABT8GA77_9MICO</name>
<dbReference type="SUPFAM" id="SSF82784">
    <property type="entry name" value="OsmC-like"/>
    <property type="match status" value="1"/>
</dbReference>
<dbReference type="Gene3D" id="3.30.300.20">
    <property type="match status" value="1"/>
</dbReference>
<dbReference type="RefSeq" id="WP_301133794.1">
    <property type="nucleotide sequence ID" value="NZ_JAUHPW010000006.1"/>
</dbReference>
<dbReference type="Pfam" id="PF02566">
    <property type="entry name" value="OsmC"/>
    <property type="match status" value="1"/>
</dbReference>
<dbReference type="Proteomes" id="UP001172728">
    <property type="component" value="Unassembled WGS sequence"/>
</dbReference>
<evidence type="ECO:0000313" key="2">
    <source>
        <dbReference type="Proteomes" id="UP001172728"/>
    </source>
</evidence>
<sequence>MTRTATPRSVTLTRESEGVYVATNADGAQLRFGRGEGLLGPVELMLAAIAGCSSIDVDAMTSRRATPDRFEVTASADKVTEDGANILENIRVLFDLAFPEGEEGDAARKRIGAALRASHEKHCTVSRTVEGGVPVALVEADAPQA</sequence>
<dbReference type="InterPro" id="IPR003718">
    <property type="entry name" value="OsmC/Ohr_fam"/>
</dbReference>
<evidence type="ECO:0000313" key="1">
    <source>
        <dbReference type="EMBL" id="MDN4476048.1"/>
    </source>
</evidence>
<protein>
    <submittedName>
        <fullName evidence="1">OsmC family protein</fullName>
    </submittedName>
</protein>
<proteinExistence type="predicted"/>